<evidence type="ECO:0000313" key="1">
    <source>
        <dbReference type="EMBL" id="JAS92651.1"/>
    </source>
</evidence>
<organism evidence="1">
    <name type="scientific">Homalodisca liturata</name>
    <dbReference type="NCBI Taxonomy" id="320908"/>
    <lineage>
        <taxon>Eukaryota</taxon>
        <taxon>Metazoa</taxon>
        <taxon>Ecdysozoa</taxon>
        <taxon>Arthropoda</taxon>
        <taxon>Hexapoda</taxon>
        <taxon>Insecta</taxon>
        <taxon>Pterygota</taxon>
        <taxon>Neoptera</taxon>
        <taxon>Paraneoptera</taxon>
        <taxon>Hemiptera</taxon>
        <taxon>Auchenorrhyncha</taxon>
        <taxon>Membracoidea</taxon>
        <taxon>Cicadellidae</taxon>
        <taxon>Cicadellinae</taxon>
        <taxon>Proconiini</taxon>
        <taxon>Homalodisca</taxon>
    </lineage>
</organism>
<name>A0A1B6J0E2_9HEMI</name>
<protein>
    <submittedName>
        <fullName evidence="1">Uncharacterized protein</fullName>
    </submittedName>
</protein>
<dbReference type="EMBL" id="GECU01015055">
    <property type="protein sequence ID" value="JAS92651.1"/>
    <property type="molecule type" value="Transcribed_RNA"/>
</dbReference>
<reference evidence="1" key="1">
    <citation type="submission" date="2015-11" db="EMBL/GenBank/DDBJ databases">
        <title>De novo transcriptome assembly of four potential Pierce s Disease insect vectors from Arizona vineyards.</title>
        <authorList>
            <person name="Tassone E.E."/>
        </authorList>
    </citation>
    <scope>NUCLEOTIDE SEQUENCE</scope>
</reference>
<gene>
    <name evidence="1" type="ORF">g.1012</name>
</gene>
<sequence>TTYHIYQVTQLKTKDVINAAKKVGWENLCQKIGNKPSSKYAWNIVKKLKNPHDMKSKSEMIDNFELGQKFMQHILPQYVPHKTEIQPPLFSEKSHILETNFNIKEL</sequence>
<proteinExistence type="predicted"/>
<feature type="non-terminal residue" evidence="1">
    <location>
        <position position="1"/>
    </location>
</feature>
<accession>A0A1B6J0E2</accession>
<dbReference type="AlphaFoldDB" id="A0A1B6J0E2"/>